<evidence type="ECO:0000313" key="2">
    <source>
        <dbReference type="Proteomes" id="UP000660339"/>
    </source>
</evidence>
<protein>
    <submittedName>
        <fullName evidence="1">Uncharacterized protein</fullName>
    </submittedName>
</protein>
<reference evidence="1" key="1">
    <citation type="submission" date="2021-01" db="EMBL/GenBank/DDBJ databases">
        <title>Whole genome shotgun sequence of Catellatospora methionotrophica NBRC 14553.</title>
        <authorList>
            <person name="Komaki H."/>
            <person name="Tamura T."/>
        </authorList>
    </citation>
    <scope>NUCLEOTIDE SEQUENCE</scope>
    <source>
        <strain evidence="1">NBRC 14553</strain>
    </source>
</reference>
<proteinExistence type="predicted"/>
<evidence type="ECO:0000313" key="1">
    <source>
        <dbReference type="EMBL" id="GIG15507.1"/>
    </source>
</evidence>
<accession>A0A8J3L6X6</accession>
<sequence>MSVSTIRTIHCDRCAKWTDGNLDPTATATQIRRKAKRNGWRVAQPGGEDTCPDCVAMETCTCGPHRLFNGVMHHAPECPSQAIA</sequence>
<keyword evidence="2" id="KW-1185">Reference proteome</keyword>
<dbReference type="AlphaFoldDB" id="A0A8J3L6X6"/>
<dbReference type="Proteomes" id="UP000660339">
    <property type="component" value="Unassembled WGS sequence"/>
</dbReference>
<organism evidence="1 2">
    <name type="scientific">Catellatospora methionotrophica</name>
    <dbReference type="NCBI Taxonomy" id="121620"/>
    <lineage>
        <taxon>Bacteria</taxon>
        <taxon>Bacillati</taxon>
        <taxon>Actinomycetota</taxon>
        <taxon>Actinomycetes</taxon>
        <taxon>Micromonosporales</taxon>
        <taxon>Micromonosporaceae</taxon>
        <taxon>Catellatospora</taxon>
    </lineage>
</organism>
<dbReference type="EMBL" id="BONJ01000020">
    <property type="protein sequence ID" value="GIG15507.1"/>
    <property type="molecule type" value="Genomic_DNA"/>
</dbReference>
<name>A0A8J3L6X6_9ACTN</name>
<comment type="caution">
    <text evidence="1">The sequence shown here is derived from an EMBL/GenBank/DDBJ whole genome shotgun (WGS) entry which is preliminary data.</text>
</comment>
<dbReference type="RefSeq" id="WP_166379911.1">
    <property type="nucleotide sequence ID" value="NZ_BAAATT010000005.1"/>
</dbReference>
<gene>
    <name evidence="1" type="ORF">Cme02nite_38390</name>
</gene>